<dbReference type="EMBL" id="JAFBDZ010000001">
    <property type="protein sequence ID" value="MBM7584308.1"/>
    <property type="molecule type" value="Genomic_DNA"/>
</dbReference>
<feature type="compositionally biased region" description="Basic and acidic residues" evidence="1">
    <location>
        <begin position="1"/>
        <end position="13"/>
    </location>
</feature>
<sequence length="36" mass="4025">MTKHNSKEQKRNETNTSQTKASKGNPKLEGPNRPST</sequence>
<accession>A0ABS2N8Z4</accession>
<protein>
    <recommendedName>
        <fullName evidence="4">Spore protein</fullName>
    </recommendedName>
</protein>
<proteinExistence type="predicted"/>
<evidence type="ECO:0000313" key="3">
    <source>
        <dbReference type="Proteomes" id="UP001646157"/>
    </source>
</evidence>
<comment type="caution">
    <text evidence="2">The sequence shown here is derived from an EMBL/GenBank/DDBJ whole genome shotgun (WGS) entry which is preliminary data.</text>
</comment>
<evidence type="ECO:0000256" key="1">
    <source>
        <dbReference type="SAM" id="MobiDB-lite"/>
    </source>
</evidence>
<feature type="region of interest" description="Disordered" evidence="1">
    <location>
        <begin position="1"/>
        <end position="36"/>
    </location>
</feature>
<name>A0ABS2N8Z4_9BACI</name>
<gene>
    <name evidence="2" type="ORF">JOC86_000845</name>
</gene>
<organism evidence="2 3">
    <name type="scientific">Rossellomorea pakistanensis</name>
    <dbReference type="NCBI Taxonomy" id="992288"/>
    <lineage>
        <taxon>Bacteria</taxon>
        <taxon>Bacillati</taxon>
        <taxon>Bacillota</taxon>
        <taxon>Bacilli</taxon>
        <taxon>Bacillales</taxon>
        <taxon>Bacillaceae</taxon>
        <taxon>Rossellomorea</taxon>
    </lineage>
</organism>
<reference evidence="2 3" key="1">
    <citation type="submission" date="2021-01" db="EMBL/GenBank/DDBJ databases">
        <title>Genomic Encyclopedia of Type Strains, Phase IV (KMG-IV): sequencing the most valuable type-strain genomes for metagenomic binning, comparative biology and taxonomic classification.</title>
        <authorList>
            <person name="Goeker M."/>
        </authorList>
    </citation>
    <scope>NUCLEOTIDE SEQUENCE [LARGE SCALE GENOMIC DNA]</scope>
    <source>
        <strain evidence="2 3">DSM 24834</strain>
    </source>
</reference>
<evidence type="ECO:0000313" key="2">
    <source>
        <dbReference type="EMBL" id="MBM7584308.1"/>
    </source>
</evidence>
<dbReference type="Proteomes" id="UP001646157">
    <property type="component" value="Unassembled WGS sequence"/>
</dbReference>
<evidence type="ECO:0008006" key="4">
    <source>
        <dbReference type="Google" id="ProtNLM"/>
    </source>
</evidence>
<keyword evidence="3" id="KW-1185">Reference proteome</keyword>